<evidence type="ECO:0000313" key="2">
    <source>
        <dbReference type="Proteomes" id="UP000186922"/>
    </source>
</evidence>
<dbReference type="AlphaFoldDB" id="A0A1D1VUJ1"/>
<reference evidence="1 2" key="1">
    <citation type="journal article" date="2016" name="Nat. Commun.">
        <title>Extremotolerant tardigrade genome and improved radiotolerance of human cultured cells by tardigrade-unique protein.</title>
        <authorList>
            <person name="Hashimoto T."/>
            <person name="Horikawa D.D."/>
            <person name="Saito Y."/>
            <person name="Kuwahara H."/>
            <person name="Kozuka-Hata H."/>
            <person name="Shin-I T."/>
            <person name="Minakuchi Y."/>
            <person name="Ohishi K."/>
            <person name="Motoyama A."/>
            <person name="Aizu T."/>
            <person name="Enomoto A."/>
            <person name="Kondo K."/>
            <person name="Tanaka S."/>
            <person name="Hara Y."/>
            <person name="Koshikawa S."/>
            <person name="Sagara H."/>
            <person name="Miura T."/>
            <person name="Yokobori S."/>
            <person name="Miyagawa K."/>
            <person name="Suzuki Y."/>
            <person name="Kubo T."/>
            <person name="Oyama M."/>
            <person name="Kohara Y."/>
            <person name="Fujiyama A."/>
            <person name="Arakawa K."/>
            <person name="Katayama T."/>
            <person name="Toyoda A."/>
            <person name="Kunieda T."/>
        </authorList>
    </citation>
    <scope>NUCLEOTIDE SEQUENCE [LARGE SCALE GENOMIC DNA]</scope>
    <source>
        <strain evidence="1 2">YOKOZUNA-1</strain>
    </source>
</reference>
<dbReference type="Proteomes" id="UP000186922">
    <property type="component" value="Unassembled WGS sequence"/>
</dbReference>
<comment type="caution">
    <text evidence="1">The sequence shown here is derived from an EMBL/GenBank/DDBJ whole genome shotgun (WGS) entry which is preliminary data.</text>
</comment>
<sequence length="137" mass="15023">MRSGLGMIADVLYVEEYDGWFGNRTVKRYDPTVKYEKEDFQLNLPNTKPDAVYDMSKYPSNASWAGQPNFKETCNKDLIRTSTTPVTKVATKVATKVVSTPSTPVTKVATKLTTKLATKVVTTPSTPVTAKKKALGG</sequence>
<protein>
    <submittedName>
        <fullName evidence="1">Uncharacterized protein</fullName>
    </submittedName>
</protein>
<name>A0A1D1VUJ1_RAMVA</name>
<dbReference type="EMBL" id="BDGG01000011">
    <property type="protein sequence ID" value="GAV05162.1"/>
    <property type="molecule type" value="Genomic_DNA"/>
</dbReference>
<accession>A0A1D1VUJ1</accession>
<gene>
    <name evidence="1" type="primary">RvY_15334-1</name>
    <name evidence="1" type="synonym">RvY_15334.1</name>
    <name evidence="1" type="ORF">RvY_15334</name>
</gene>
<proteinExistence type="predicted"/>
<organism evidence="1 2">
    <name type="scientific">Ramazzottius varieornatus</name>
    <name type="common">Water bear</name>
    <name type="synonym">Tardigrade</name>
    <dbReference type="NCBI Taxonomy" id="947166"/>
    <lineage>
        <taxon>Eukaryota</taxon>
        <taxon>Metazoa</taxon>
        <taxon>Ecdysozoa</taxon>
        <taxon>Tardigrada</taxon>
        <taxon>Eutardigrada</taxon>
        <taxon>Parachela</taxon>
        <taxon>Hypsibioidea</taxon>
        <taxon>Ramazzottiidae</taxon>
        <taxon>Ramazzottius</taxon>
    </lineage>
</organism>
<evidence type="ECO:0000313" key="1">
    <source>
        <dbReference type="EMBL" id="GAV05162.1"/>
    </source>
</evidence>
<keyword evidence="2" id="KW-1185">Reference proteome</keyword>